<dbReference type="Proteomes" id="UP000887580">
    <property type="component" value="Unplaced"/>
</dbReference>
<evidence type="ECO:0000313" key="2">
    <source>
        <dbReference type="WBParaSite" id="PS1159_v2.g323.t1"/>
    </source>
</evidence>
<dbReference type="WBParaSite" id="PS1159_v2.g323.t1">
    <property type="protein sequence ID" value="PS1159_v2.g323.t1"/>
    <property type="gene ID" value="PS1159_v2.g323"/>
</dbReference>
<accession>A0AC35GA40</accession>
<name>A0AC35GA40_9BILA</name>
<proteinExistence type="predicted"/>
<reference evidence="2" key="1">
    <citation type="submission" date="2022-11" db="UniProtKB">
        <authorList>
            <consortium name="WormBaseParasite"/>
        </authorList>
    </citation>
    <scope>IDENTIFICATION</scope>
</reference>
<organism evidence="1 2">
    <name type="scientific">Panagrolaimus sp. PS1159</name>
    <dbReference type="NCBI Taxonomy" id="55785"/>
    <lineage>
        <taxon>Eukaryota</taxon>
        <taxon>Metazoa</taxon>
        <taxon>Ecdysozoa</taxon>
        <taxon>Nematoda</taxon>
        <taxon>Chromadorea</taxon>
        <taxon>Rhabditida</taxon>
        <taxon>Tylenchina</taxon>
        <taxon>Panagrolaimomorpha</taxon>
        <taxon>Panagrolaimoidea</taxon>
        <taxon>Panagrolaimidae</taxon>
        <taxon>Panagrolaimus</taxon>
    </lineage>
</organism>
<evidence type="ECO:0000313" key="1">
    <source>
        <dbReference type="Proteomes" id="UP000887580"/>
    </source>
</evidence>
<sequence length="167" mass="18974">LIKSCEADWDVSPYLELDSDYYRAKDDEYLPKLQTLNSLFCAYDLDLLQYQADIAVINASRVRERQRIQHPCIKVRPTTNESPNDLPKGTVMAAAKSSSLTNVMKRLSNGKSAAAATKQEGEAKTCIAHNTVIHEALKYLEKSQTAHRYQNEIRDAYKKLSKYPLTF</sequence>
<protein>
    <submittedName>
        <fullName evidence="2">Uncharacterized protein</fullName>
    </submittedName>
</protein>